<dbReference type="InterPro" id="IPR002563">
    <property type="entry name" value="Flavin_Rdtase-like_dom"/>
</dbReference>
<dbReference type="KEGG" id="sgu:SGLAU_31460"/>
<reference evidence="4" key="1">
    <citation type="journal article" date="2015" name="J. Biotechnol.">
        <title>Complete genome sequence of the actinobacterium Streptomyces glaucescens GLA.O (DSM 40922) consisting of a linear chromosome and one linear plasmid.</title>
        <authorList>
            <person name="Ortseifen V."/>
            <person name="Winkler A."/>
            <person name="Albersmeier A."/>
            <person name="Wendler S."/>
            <person name="Puhler A."/>
            <person name="Kalinowski J."/>
            <person name="Ruckert C."/>
        </authorList>
    </citation>
    <scope>NUCLEOTIDE SEQUENCE [LARGE SCALE GENOMIC DNA]</scope>
    <source>
        <strain evidence="4">DSM 40922 / GLA O</strain>
    </source>
</reference>
<dbReference type="GO" id="GO:0042602">
    <property type="term" value="F:riboflavin reductase (NADPH) activity"/>
    <property type="evidence" value="ECO:0007669"/>
    <property type="project" value="TreeGrafter"/>
</dbReference>
<dbReference type="SUPFAM" id="SSF50475">
    <property type="entry name" value="FMN-binding split barrel"/>
    <property type="match status" value="1"/>
</dbReference>
<dbReference type="Gene3D" id="2.30.110.10">
    <property type="entry name" value="Electron Transport, Fmn-binding Protein, Chain A"/>
    <property type="match status" value="1"/>
</dbReference>
<evidence type="ECO:0000313" key="4">
    <source>
        <dbReference type="Proteomes" id="UP000029482"/>
    </source>
</evidence>
<dbReference type="Proteomes" id="UP000029482">
    <property type="component" value="Chromosome"/>
</dbReference>
<evidence type="ECO:0000313" key="3">
    <source>
        <dbReference type="EMBL" id="AIS02226.1"/>
    </source>
</evidence>
<dbReference type="RefSeq" id="WP_052413982.1">
    <property type="nucleotide sequence ID" value="NZ_CP009438.1"/>
</dbReference>
<name>A0A089Z8W4_STRGA</name>
<dbReference type="STRING" id="1907.SGLAU_31460"/>
<dbReference type="PANTHER" id="PTHR30466:SF1">
    <property type="entry name" value="FMN REDUCTASE (NADH) RUTF"/>
    <property type="match status" value="1"/>
</dbReference>
<proteinExistence type="predicted"/>
<dbReference type="InterPro" id="IPR012349">
    <property type="entry name" value="Split_barrel_FMN-bd"/>
</dbReference>
<evidence type="ECO:0000256" key="1">
    <source>
        <dbReference type="ARBA" id="ARBA00023002"/>
    </source>
</evidence>
<dbReference type="SMART" id="SM00903">
    <property type="entry name" value="Flavin_Reduct"/>
    <property type="match status" value="1"/>
</dbReference>
<dbReference type="GO" id="GO:0010181">
    <property type="term" value="F:FMN binding"/>
    <property type="evidence" value="ECO:0007669"/>
    <property type="project" value="InterPro"/>
</dbReference>
<dbReference type="eggNOG" id="COG1853">
    <property type="taxonomic scope" value="Bacteria"/>
</dbReference>
<sequence>MTGALGTAAALPHQAMAPVTERGFKDVLANLPSGVTVLTTSETDGTAPAGMTASAVCSLSLDPPMILACAANHSRTLARIRTTGVLAVNVLRENQAHLARRFANPHLDQDTRFAATAHRLEDGLPVLDDALAWLTCTVQAAHPGGDHTILTAEVRRLGLGGGHPLLWHNRTFRTLA</sequence>
<dbReference type="EMBL" id="CP009438">
    <property type="protein sequence ID" value="AIS02226.1"/>
    <property type="molecule type" value="Genomic_DNA"/>
</dbReference>
<gene>
    <name evidence="3" type="ORF">SGLAU_31460</name>
</gene>
<dbReference type="GO" id="GO:0006208">
    <property type="term" value="P:pyrimidine nucleobase catabolic process"/>
    <property type="evidence" value="ECO:0007669"/>
    <property type="project" value="TreeGrafter"/>
</dbReference>
<feature type="domain" description="Flavin reductase like" evidence="2">
    <location>
        <begin position="28"/>
        <end position="174"/>
    </location>
</feature>
<accession>A0A089Z8W4</accession>
<organism evidence="3 4">
    <name type="scientific">Streptomyces glaucescens</name>
    <dbReference type="NCBI Taxonomy" id="1907"/>
    <lineage>
        <taxon>Bacteria</taxon>
        <taxon>Bacillati</taxon>
        <taxon>Actinomycetota</taxon>
        <taxon>Actinomycetes</taxon>
        <taxon>Kitasatosporales</taxon>
        <taxon>Streptomycetaceae</taxon>
        <taxon>Streptomyces</taxon>
    </lineage>
</organism>
<dbReference type="Pfam" id="PF01613">
    <property type="entry name" value="Flavin_Reduct"/>
    <property type="match status" value="1"/>
</dbReference>
<dbReference type="AlphaFoldDB" id="A0A089Z8W4"/>
<evidence type="ECO:0000259" key="2">
    <source>
        <dbReference type="SMART" id="SM00903"/>
    </source>
</evidence>
<keyword evidence="1" id="KW-0560">Oxidoreductase</keyword>
<dbReference type="PANTHER" id="PTHR30466">
    <property type="entry name" value="FLAVIN REDUCTASE"/>
    <property type="match status" value="1"/>
</dbReference>
<dbReference type="HOGENOM" id="CLU_059021_1_2_11"/>
<dbReference type="InterPro" id="IPR050268">
    <property type="entry name" value="NADH-dep_flavin_reductase"/>
</dbReference>
<protein>
    <recommendedName>
        <fullName evidence="2">Flavin reductase like domain-containing protein</fullName>
    </recommendedName>
</protein>
<keyword evidence="4" id="KW-1185">Reference proteome</keyword>